<keyword evidence="3" id="KW-1185">Reference proteome</keyword>
<dbReference type="AlphaFoldDB" id="A0A5S9QJW3"/>
<feature type="transmembrane region" description="Helical" evidence="1">
    <location>
        <begin position="12"/>
        <end position="29"/>
    </location>
</feature>
<evidence type="ECO:0008006" key="4">
    <source>
        <dbReference type="Google" id="ProtNLM"/>
    </source>
</evidence>
<evidence type="ECO:0000313" key="3">
    <source>
        <dbReference type="Proteomes" id="UP000441399"/>
    </source>
</evidence>
<dbReference type="OrthoDB" id="6119095at2"/>
<evidence type="ECO:0000313" key="2">
    <source>
        <dbReference type="EMBL" id="CAA0117956.1"/>
    </source>
</evidence>
<accession>A0A5S9QJW3</accession>
<keyword evidence="1" id="KW-1133">Transmembrane helix</keyword>
<sequence>MIFKLVPFIKDIVLIFAALTTMFVAVYGLNKWKAEHKGKAYFDAAKELLAAIYSVRNNFEIVRSGWLDISEFPEGYSSKHPTERSDEDNANANWYVYKNRLEPLIQAMNELDTALIEGEVIWGPEVKEQGRKVNGSYNRLVRSIKDLVQEDYRGMVDPNDEIVKRYRQDVACSRESEDELSKQINSSVEYFEKLLSPYVRAKSN</sequence>
<dbReference type="Proteomes" id="UP000441399">
    <property type="component" value="Unassembled WGS sequence"/>
</dbReference>
<evidence type="ECO:0000256" key="1">
    <source>
        <dbReference type="SAM" id="Phobius"/>
    </source>
</evidence>
<dbReference type="EMBL" id="CACSIO010000029">
    <property type="protein sequence ID" value="CAA0117956.1"/>
    <property type="molecule type" value="Genomic_DNA"/>
</dbReference>
<proteinExistence type="predicted"/>
<reference evidence="2 3" key="1">
    <citation type="submission" date="2019-11" db="EMBL/GenBank/DDBJ databases">
        <authorList>
            <person name="Holert J."/>
        </authorList>
    </citation>
    <scope>NUCLEOTIDE SEQUENCE [LARGE SCALE GENOMIC DNA]</scope>
    <source>
        <strain evidence="2">SB11_3</strain>
    </source>
</reference>
<keyword evidence="1" id="KW-0472">Membrane</keyword>
<keyword evidence="1" id="KW-0812">Transmembrane</keyword>
<gene>
    <name evidence="2" type="ORF">OPDIPICF_04814</name>
</gene>
<protein>
    <recommendedName>
        <fullName evidence="4">DUF4760 domain-containing protein</fullName>
    </recommendedName>
</protein>
<organism evidence="2 3">
    <name type="scientific">BD1-7 clade bacterium</name>
    <dbReference type="NCBI Taxonomy" id="2029982"/>
    <lineage>
        <taxon>Bacteria</taxon>
        <taxon>Pseudomonadati</taxon>
        <taxon>Pseudomonadota</taxon>
        <taxon>Gammaproteobacteria</taxon>
        <taxon>Cellvibrionales</taxon>
        <taxon>Spongiibacteraceae</taxon>
        <taxon>BD1-7 clade</taxon>
    </lineage>
</organism>
<name>A0A5S9QJW3_9GAMM</name>